<dbReference type="PROSITE" id="PS51371">
    <property type="entry name" value="CBS"/>
    <property type="match status" value="2"/>
</dbReference>
<feature type="region of interest" description="Disordered" evidence="5">
    <location>
        <begin position="1"/>
        <end position="21"/>
    </location>
</feature>
<evidence type="ECO:0000313" key="7">
    <source>
        <dbReference type="EMBL" id="KAA2236814.1"/>
    </source>
</evidence>
<evidence type="ECO:0000256" key="3">
    <source>
        <dbReference type="ARBA" id="ARBA00023122"/>
    </source>
</evidence>
<dbReference type="SMART" id="SM01091">
    <property type="entry name" value="CorC_HlyC"/>
    <property type="match status" value="1"/>
</dbReference>
<dbReference type="InterPro" id="IPR005170">
    <property type="entry name" value="Transptr-assoc_dom"/>
</dbReference>
<accession>A0A5B2VCU8</accession>
<dbReference type="PANTHER" id="PTHR22777">
    <property type="entry name" value="HEMOLYSIN-RELATED"/>
    <property type="match status" value="1"/>
</dbReference>
<name>A0A5B2VCU8_9HYPH</name>
<dbReference type="GO" id="GO:0050660">
    <property type="term" value="F:flavin adenine dinucleotide binding"/>
    <property type="evidence" value="ECO:0007669"/>
    <property type="project" value="InterPro"/>
</dbReference>
<dbReference type="InterPro" id="IPR016169">
    <property type="entry name" value="FAD-bd_PCMH_sub2"/>
</dbReference>
<feature type="compositionally biased region" description="Pro residues" evidence="5">
    <location>
        <begin position="336"/>
        <end position="349"/>
    </location>
</feature>
<dbReference type="SMART" id="SM00116">
    <property type="entry name" value="CBS"/>
    <property type="match status" value="2"/>
</dbReference>
<dbReference type="InterPro" id="IPR036318">
    <property type="entry name" value="FAD-bd_PCMH-like_sf"/>
</dbReference>
<dbReference type="Pfam" id="PF03471">
    <property type="entry name" value="CorC_HlyC"/>
    <property type="match status" value="1"/>
</dbReference>
<dbReference type="SUPFAM" id="SSF56176">
    <property type="entry name" value="FAD-binding/transporter-associated domain-like"/>
    <property type="match status" value="1"/>
</dbReference>
<reference evidence="7 8" key="2">
    <citation type="submission" date="2019-09" db="EMBL/GenBank/DDBJ databases">
        <authorList>
            <person name="Jin C."/>
        </authorList>
    </citation>
    <scope>NUCLEOTIDE SEQUENCE [LARGE SCALE GENOMIC DNA]</scope>
    <source>
        <strain evidence="7 8">BN140002</strain>
    </source>
</reference>
<evidence type="ECO:0000256" key="5">
    <source>
        <dbReference type="SAM" id="MobiDB-lite"/>
    </source>
</evidence>
<dbReference type="RefSeq" id="WP_149817990.1">
    <property type="nucleotide sequence ID" value="NZ_VUOA01000022.1"/>
</dbReference>
<dbReference type="PANTHER" id="PTHR22777:SF27">
    <property type="entry name" value="MAGNESIUM AND COBALT EFFLUX PROTEIN CORC"/>
    <property type="match status" value="1"/>
</dbReference>
<dbReference type="AlphaFoldDB" id="A0A5B2VCU8"/>
<dbReference type="Gene3D" id="3.30.465.10">
    <property type="match status" value="1"/>
</dbReference>
<evidence type="ECO:0000256" key="1">
    <source>
        <dbReference type="ARBA" id="ARBA00006446"/>
    </source>
</evidence>
<feature type="region of interest" description="Disordered" evidence="5">
    <location>
        <begin position="320"/>
        <end position="395"/>
    </location>
</feature>
<sequence>MSDGRSHAGHSGNGAAPPAGPPEAWYERLLTLVGLKPKDTFRTDLEDVLASTVENPNFSPHERAMLKNVLGLHRVRVQDVMVPRADILAVASDVTLGDLLRIFRTAGHSRLPVYGETLDDPKGMIHIRDFMDYLVTRAESGTRRRRVKDVTVPSLGNIDLTMTLAAAKILRPVIFVPPSMPAMDLLARMQTTRTHMALVIDEYGGTDGLVSIEDLVETVVGDIEDEHDEASAQMIVREGDTFVADARADLDEASAALGVSLVGDEMADDVDTLGGLVVTIAGRVPTRGELISGPEGLEFEVLDADPRRLKRVRIHRREVAPRDEEATRADAAPARAEPPPPEPAPPPFPETRALITESPAAQAPAATPPPESAPPASDLPDAAPPASGEAGRPAA</sequence>
<keyword evidence="3 4" id="KW-0129">CBS domain</keyword>
<dbReference type="FunFam" id="3.10.580.10:FF:000002">
    <property type="entry name" value="Magnesium/cobalt efflux protein CorC"/>
    <property type="match status" value="1"/>
</dbReference>
<evidence type="ECO:0000256" key="4">
    <source>
        <dbReference type="PROSITE-ProRule" id="PRU00703"/>
    </source>
</evidence>
<feature type="domain" description="CBS" evidence="6">
    <location>
        <begin position="81"/>
        <end position="140"/>
    </location>
</feature>
<dbReference type="SUPFAM" id="SSF54631">
    <property type="entry name" value="CBS-domain pair"/>
    <property type="match status" value="1"/>
</dbReference>
<dbReference type="Proteomes" id="UP000323142">
    <property type="component" value="Unassembled WGS sequence"/>
</dbReference>
<dbReference type="InterPro" id="IPR046342">
    <property type="entry name" value="CBS_dom_sf"/>
</dbReference>
<gene>
    <name evidence="7" type="ORF">F0L46_12530</name>
</gene>
<dbReference type="CDD" id="cd04590">
    <property type="entry name" value="CBS_pair_CorC_HlyC_assoc"/>
    <property type="match status" value="1"/>
</dbReference>
<evidence type="ECO:0000259" key="6">
    <source>
        <dbReference type="PROSITE" id="PS51371"/>
    </source>
</evidence>
<evidence type="ECO:0000256" key="2">
    <source>
        <dbReference type="ARBA" id="ARBA00022737"/>
    </source>
</evidence>
<organism evidence="7 8">
    <name type="scientific">Salinarimonas soli</name>
    <dbReference type="NCBI Taxonomy" id="1638099"/>
    <lineage>
        <taxon>Bacteria</taxon>
        <taxon>Pseudomonadati</taxon>
        <taxon>Pseudomonadota</taxon>
        <taxon>Alphaproteobacteria</taxon>
        <taxon>Hyphomicrobiales</taxon>
        <taxon>Salinarimonadaceae</taxon>
        <taxon>Salinarimonas</taxon>
    </lineage>
</organism>
<dbReference type="GO" id="GO:0005886">
    <property type="term" value="C:plasma membrane"/>
    <property type="evidence" value="ECO:0007669"/>
    <property type="project" value="TreeGrafter"/>
</dbReference>
<keyword evidence="8" id="KW-1185">Reference proteome</keyword>
<proteinExistence type="inferred from homology"/>
<comment type="similarity">
    <text evidence="1">Belongs to the UPF0053 family. Hemolysin C subfamily.</text>
</comment>
<feature type="compositionally biased region" description="Low complexity" evidence="5">
    <location>
        <begin position="374"/>
        <end position="387"/>
    </location>
</feature>
<comment type="caution">
    <text evidence="7">The sequence shown here is derived from an EMBL/GenBank/DDBJ whole genome shotgun (WGS) entry which is preliminary data.</text>
</comment>
<protein>
    <submittedName>
        <fullName evidence="7">HlyC/CorC family transporter</fullName>
    </submittedName>
</protein>
<dbReference type="Pfam" id="PF00571">
    <property type="entry name" value="CBS"/>
    <property type="match status" value="2"/>
</dbReference>
<reference evidence="7 8" key="1">
    <citation type="submission" date="2019-09" db="EMBL/GenBank/DDBJ databases">
        <title>Salinarimonas rosea gen. nov., sp. nov., a new member of the a-2 subgroup of the Proteobacteria.</title>
        <authorList>
            <person name="Liu J."/>
        </authorList>
    </citation>
    <scope>NUCLEOTIDE SEQUENCE [LARGE SCALE GENOMIC DNA]</scope>
    <source>
        <strain evidence="7 8">BN140002</strain>
    </source>
</reference>
<feature type="domain" description="CBS" evidence="6">
    <location>
        <begin position="169"/>
        <end position="229"/>
    </location>
</feature>
<dbReference type="Gene3D" id="3.10.580.10">
    <property type="entry name" value="CBS-domain"/>
    <property type="match status" value="1"/>
</dbReference>
<feature type="compositionally biased region" description="Low complexity" evidence="5">
    <location>
        <begin position="350"/>
        <end position="365"/>
    </location>
</feature>
<dbReference type="EMBL" id="VUOA01000022">
    <property type="protein sequence ID" value="KAA2236814.1"/>
    <property type="molecule type" value="Genomic_DNA"/>
</dbReference>
<evidence type="ECO:0000313" key="8">
    <source>
        <dbReference type="Proteomes" id="UP000323142"/>
    </source>
</evidence>
<keyword evidence="2" id="KW-0677">Repeat</keyword>
<dbReference type="InterPro" id="IPR000644">
    <property type="entry name" value="CBS_dom"/>
</dbReference>
<dbReference type="InterPro" id="IPR044751">
    <property type="entry name" value="Ion_transp-like_CBS"/>
</dbReference>
<dbReference type="OrthoDB" id="9797674at2"/>